<dbReference type="InterPro" id="IPR045800">
    <property type="entry name" value="HMBD"/>
</dbReference>
<protein>
    <submittedName>
        <fullName evidence="3">SCO family protein</fullName>
    </submittedName>
</protein>
<reference evidence="3 4" key="1">
    <citation type="submission" date="2021-04" db="EMBL/GenBank/DDBJ databases">
        <title>Mariniflexile gromovii gen. nov., sp. nov., a gliding bacterium isolated from the sea urchin Strongylocentrotus intermedius.</title>
        <authorList>
            <person name="Ko S."/>
            <person name="Le V."/>
            <person name="Ahn C.-Y."/>
            <person name="Oh H.-M."/>
        </authorList>
    </citation>
    <scope>NUCLEOTIDE SEQUENCE [LARGE SCALE GENOMIC DNA]</scope>
    <source>
        <strain evidence="3 4">KCTC 12570</strain>
    </source>
</reference>
<dbReference type="Pfam" id="PF02630">
    <property type="entry name" value="SCO1-SenC"/>
    <property type="match status" value="1"/>
</dbReference>
<dbReference type="CDD" id="cd02968">
    <property type="entry name" value="SCO"/>
    <property type="match status" value="1"/>
</dbReference>
<accession>A0ABS4BVR4</accession>
<dbReference type="SUPFAM" id="SSF52833">
    <property type="entry name" value="Thioredoxin-like"/>
    <property type="match status" value="1"/>
</dbReference>
<dbReference type="RefSeq" id="WP_209655571.1">
    <property type="nucleotide sequence ID" value="NZ_JAGJCB010000012.1"/>
</dbReference>
<feature type="domain" description="Heavy metal binding" evidence="2">
    <location>
        <begin position="33"/>
        <end position="61"/>
    </location>
</feature>
<keyword evidence="4" id="KW-1185">Reference proteome</keyword>
<evidence type="ECO:0000313" key="4">
    <source>
        <dbReference type="Proteomes" id="UP000670776"/>
    </source>
</evidence>
<name>A0ABS4BVR4_9FLAO</name>
<sequence length="237" mass="26455">MQHLKYIVFAFITVLAFQSCKTDKKSNDGTVEVYQCPMECEGNKTYNEAGSCPICHMDLKAVETSSKLVNDDAISEESVFNLTSHWNMEEGKTIQLKELKGKTLVMVMIYTSCKAACPRLVADMRNIEAQIPAEKVKNIQFVMVSIDPETDTPEKLKAFAKENAMDGDQWTFLQGSVSGVREFANVLSVKYKEISPIDFSHSNIISVFNAQGELVHQQEGLGVDNKETIESIIKVTP</sequence>
<dbReference type="EMBL" id="JAGJCB010000012">
    <property type="protein sequence ID" value="MBP0904684.1"/>
    <property type="molecule type" value="Genomic_DNA"/>
</dbReference>
<dbReference type="InterPro" id="IPR003782">
    <property type="entry name" value="SCO1/SenC"/>
</dbReference>
<organism evidence="3 4">
    <name type="scientific">Mariniflexile gromovii</name>
    <dbReference type="NCBI Taxonomy" id="362523"/>
    <lineage>
        <taxon>Bacteria</taxon>
        <taxon>Pseudomonadati</taxon>
        <taxon>Bacteroidota</taxon>
        <taxon>Flavobacteriia</taxon>
        <taxon>Flavobacteriales</taxon>
        <taxon>Flavobacteriaceae</taxon>
        <taxon>Mariniflexile</taxon>
    </lineage>
</organism>
<dbReference type="PROSITE" id="PS51257">
    <property type="entry name" value="PROKAR_LIPOPROTEIN"/>
    <property type="match status" value="1"/>
</dbReference>
<proteinExistence type="inferred from homology"/>
<dbReference type="PANTHER" id="PTHR12151:SF25">
    <property type="entry name" value="LINALOOL DEHYDRATASE_ISOMERASE DOMAIN-CONTAINING PROTEIN"/>
    <property type="match status" value="1"/>
</dbReference>
<dbReference type="InterPro" id="IPR036249">
    <property type="entry name" value="Thioredoxin-like_sf"/>
</dbReference>
<comment type="caution">
    <text evidence="3">The sequence shown here is derived from an EMBL/GenBank/DDBJ whole genome shotgun (WGS) entry which is preliminary data.</text>
</comment>
<dbReference type="Proteomes" id="UP000670776">
    <property type="component" value="Unassembled WGS sequence"/>
</dbReference>
<dbReference type="Gene3D" id="3.40.30.10">
    <property type="entry name" value="Glutaredoxin"/>
    <property type="match status" value="1"/>
</dbReference>
<dbReference type="Pfam" id="PF19335">
    <property type="entry name" value="HMBD"/>
    <property type="match status" value="1"/>
</dbReference>
<gene>
    <name evidence="3" type="ORF">J8H85_12655</name>
</gene>
<dbReference type="PANTHER" id="PTHR12151">
    <property type="entry name" value="ELECTRON TRANSPORT PROTIN SCO1/SENC FAMILY MEMBER"/>
    <property type="match status" value="1"/>
</dbReference>
<evidence type="ECO:0000259" key="2">
    <source>
        <dbReference type="Pfam" id="PF19335"/>
    </source>
</evidence>
<comment type="similarity">
    <text evidence="1">Belongs to the SCO1/2 family.</text>
</comment>
<evidence type="ECO:0000313" key="3">
    <source>
        <dbReference type="EMBL" id="MBP0904684.1"/>
    </source>
</evidence>
<evidence type="ECO:0000256" key="1">
    <source>
        <dbReference type="ARBA" id="ARBA00010996"/>
    </source>
</evidence>